<feature type="compositionally biased region" description="Gly residues" evidence="1">
    <location>
        <begin position="82"/>
        <end position="91"/>
    </location>
</feature>
<keyword evidence="3" id="KW-1185">Reference proteome</keyword>
<accession>A0ABN9QN13</accession>
<evidence type="ECO:0000256" key="1">
    <source>
        <dbReference type="SAM" id="MobiDB-lite"/>
    </source>
</evidence>
<proteinExistence type="predicted"/>
<feature type="non-terminal residue" evidence="2">
    <location>
        <position position="158"/>
    </location>
</feature>
<evidence type="ECO:0000313" key="3">
    <source>
        <dbReference type="Proteomes" id="UP001189429"/>
    </source>
</evidence>
<feature type="compositionally biased region" description="Low complexity" evidence="1">
    <location>
        <begin position="68"/>
        <end position="81"/>
    </location>
</feature>
<feature type="non-terminal residue" evidence="2">
    <location>
        <position position="1"/>
    </location>
</feature>
<reference evidence="2" key="1">
    <citation type="submission" date="2023-10" db="EMBL/GenBank/DDBJ databases">
        <authorList>
            <person name="Chen Y."/>
            <person name="Shah S."/>
            <person name="Dougan E. K."/>
            <person name="Thang M."/>
            <person name="Chan C."/>
        </authorList>
    </citation>
    <scope>NUCLEOTIDE SEQUENCE [LARGE SCALE GENOMIC DNA]</scope>
</reference>
<feature type="region of interest" description="Disordered" evidence="1">
    <location>
        <begin position="1"/>
        <end position="20"/>
    </location>
</feature>
<dbReference type="EMBL" id="CAUYUJ010003772">
    <property type="protein sequence ID" value="CAK0806718.1"/>
    <property type="molecule type" value="Genomic_DNA"/>
</dbReference>
<name>A0ABN9QN13_9DINO</name>
<feature type="region of interest" description="Disordered" evidence="1">
    <location>
        <begin position="68"/>
        <end position="121"/>
    </location>
</feature>
<feature type="compositionally biased region" description="Low complexity" evidence="1">
    <location>
        <begin position="11"/>
        <end position="20"/>
    </location>
</feature>
<gene>
    <name evidence="2" type="ORF">PCOR1329_LOCUS12833</name>
</gene>
<comment type="caution">
    <text evidence="2">The sequence shown here is derived from an EMBL/GenBank/DDBJ whole genome shotgun (WGS) entry which is preliminary data.</text>
</comment>
<sequence length="158" mass="16057">GRPRAEGCAPQGVAGPRVARGGAAPQASLLGALRFPVARAGGGGLLPRAAAGRLDRRPRLPSALLSGAAAGLAAAPADRQGWAGGLRGGAFGRPRARQQGRPGPWPEGRGGTTRRRPKFTRGLAAGADCTRACARLSPPRGGSCAPPFATRCWRGERE</sequence>
<organism evidence="2 3">
    <name type="scientific">Prorocentrum cordatum</name>
    <dbReference type="NCBI Taxonomy" id="2364126"/>
    <lineage>
        <taxon>Eukaryota</taxon>
        <taxon>Sar</taxon>
        <taxon>Alveolata</taxon>
        <taxon>Dinophyceae</taxon>
        <taxon>Prorocentrales</taxon>
        <taxon>Prorocentraceae</taxon>
        <taxon>Prorocentrum</taxon>
    </lineage>
</organism>
<dbReference type="Proteomes" id="UP001189429">
    <property type="component" value="Unassembled WGS sequence"/>
</dbReference>
<evidence type="ECO:0000313" key="2">
    <source>
        <dbReference type="EMBL" id="CAK0806718.1"/>
    </source>
</evidence>
<protein>
    <submittedName>
        <fullName evidence="2">Uncharacterized protein</fullName>
    </submittedName>
</protein>